<sequence length="56" mass="6600">MKLSRADVEVCLDGREQLVDEFLRHRIRRVLFPNYSPCVCAFQGTIEVFANQEFDH</sequence>
<dbReference type="EMBL" id="OZ037950">
    <property type="protein sequence ID" value="CAL1712097.1"/>
    <property type="molecule type" value="Genomic_DNA"/>
</dbReference>
<evidence type="ECO:0000313" key="1">
    <source>
        <dbReference type="EMBL" id="CAL1712097.1"/>
    </source>
</evidence>
<dbReference type="Proteomes" id="UP001497453">
    <property type="component" value="Chromosome 7"/>
</dbReference>
<proteinExistence type="predicted"/>
<reference evidence="2" key="1">
    <citation type="submission" date="2024-04" db="EMBL/GenBank/DDBJ databases">
        <authorList>
            <person name="Shaw F."/>
            <person name="Minotto A."/>
        </authorList>
    </citation>
    <scope>NUCLEOTIDE SEQUENCE [LARGE SCALE GENOMIC DNA]</scope>
</reference>
<organism evidence="1 2">
    <name type="scientific">Somion occarium</name>
    <dbReference type="NCBI Taxonomy" id="3059160"/>
    <lineage>
        <taxon>Eukaryota</taxon>
        <taxon>Fungi</taxon>
        <taxon>Dikarya</taxon>
        <taxon>Basidiomycota</taxon>
        <taxon>Agaricomycotina</taxon>
        <taxon>Agaricomycetes</taxon>
        <taxon>Polyporales</taxon>
        <taxon>Cerrenaceae</taxon>
        <taxon>Somion</taxon>
    </lineage>
</organism>
<name>A0ABP1DWB0_9APHY</name>
<keyword evidence="2" id="KW-1185">Reference proteome</keyword>
<protein>
    <submittedName>
        <fullName evidence="1">Uncharacterized protein</fullName>
    </submittedName>
</protein>
<accession>A0ABP1DWB0</accession>
<gene>
    <name evidence="1" type="ORF">GFSPODELE1_LOCUS8663</name>
</gene>
<evidence type="ECO:0000313" key="2">
    <source>
        <dbReference type="Proteomes" id="UP001497453"/>
    </source>
</evidence>